<dbReference type="Gene3D" id="2.60.40.10">
    <property type="entry name" value="Immunoglobulins"/>
    <property type="match status" value="2"/>
</dbReference>
<evidence type="ECO:0000256" key="3">
    <source>
        <dbReference type="ARBA" id="ARBA00023295"/>
    </source>
</evidence>
<dbReference type="AlphaFoldDB" id="A0A4Q1SB84"/>
<dbReference type="GO" id="GO:0005975">
    <property type="term" value="P:carbohydrate metabolic process"/>
    <property type="evidence" value="ECO:0007669"/>
    <property type="project" value="InterPro"/>
</dbReference>
<organism evidence="6 7">
    <name type="scientific">Silvibacterium dinghuense</name>
    <dbReference type="NCBI Taxonomy" id="1560006"/>
    <lineage>
        <taxon>Bacteria</taxon>
        <taxon>Pseudomonadati</taxon>
        <taxon>Acidobacteriota</taxon>
        <taxon>Terriglobia</taxon>
        <taxon>Terriglobales</taxon>
        <taxon>Acidobacteriaceae</taxon>
        <taxon>Silvibacterium</taxon>
    </lineage>
</organism>
<dbReference type="InterPro" id="IPR054593">
    <property type="entry name" value="Beta-mannosidase-like_N2"/>
</dbReference>
<evidence type="ECO:0000256" key="1">
    <source>
        <dbReference type="ARBA" id="ARBA00007401"/>
    </source>
</evidence>
<comment type="similarity">
    <text evidence="1">Belongs to the glycosyl hydrolase 2 family.</text>
</comment>
<keyword evidence="3 6" id="KW-0326">Glycosidase</keyword>
<evidence type="ECO:0000313" key="7">
    <source>
        <dbReference type="Proteomes" id="UP000290253"/>
    </source>
</evidence>
<dbReference type="GO" id="GO:0004553">
    <property type="term" value="F:hydrolase activity, hydrolyzing O-glycosyl compounds"/>
    <property type="evidence" value="ECO:0007669"/>
    <property type="project" value="InterPro"/>
</dbReference>
<evidence type="ECO:0000259" key="5">
    <source>
        <dbReference type="PROSITE" id="PS50022"/>
    </source>
</evidence>
<dbReference type="Pfam" id="PF00754">
    <property type="entry name" value="F5_F8_type_C"/>
    <property type="match status" value="1"/>
</dbReference>
<dbReference type="InterPro" id="IPR013783">
    <property type="entry name" value="Ig-like_fold"/>
</dbReference>
<evidence type="ECO:0000256" key="2">
    <source>
        <dbReference type="ARBA" id="ARBA00022801"/>
    </source>
</evidence>
<dbReference type="InterPro" id="IPR006102">
    <property type="entry name" value="Ig-like_GH2"/>
</dbReference>
<comment type="caution">
    <text evidence="6">The sequence shown here is derived from an EMBL/GenBank/DDBJ whole genome shotgun (WGS) entry which is preliminary data.</text>
</comment>
<dbReference type="InterPro" id="IPR006311">
    <property type="entry name" value="TAT_signal"/>
</dbReference>
<feature type="region of interest" description="Disordered" evidence="4">
    <location>
        <begin position="1"/>
        <end position="26"/>
    </location>
</feature>
<name>A0A4Q1SB84_9BACT</name>
<dbReference type="Proteomes" id="UP000290253">
    <property type="component" value="Unassembled WGS sequence"/>
</dbReference>
<sequence length="1236" mass="136513">MTLMRFTRSHERARPVDRARRKGSMSTSRRVFLKSTLIAGAGMAMPAAHASAETSSAVADAPAGFTDAAAAPAGAGFTRGIGLYPGAAEENFAPELVIDATTYRNLALRRPAYHSSAYDYNLTAQLVTDGVKDTRLPSWVAVSMNRQGELPKPDRETLLNHYEASPQELKGASPSVQVMLGGDDLPEIDKLKVFLVMPKHVPASAIRLTISVSDDGRTWTEAASLEGPDPASPAPYPPDMSRGTNLFYPEIPLKQAYRSRYYEVKCSLAQGEEGAQWQMGQIEFWHGSERVQVGGPYSFTSAWMSAGSGEEWVYVDLGARCEFDRIALYWVARAAEGKIQLSDDAESWRDLQSLAASTNQVDDIHLPSPERARYVRVLMTQPTSAQGYLLSEIEVYGRGGLVAKPKAAQQPTPDGSLNLAGGAWRVERISATGSATGEALATAGYKDESWVVATVPGTVLTSYLNAGAIPDPNFGQNQLHISDSYFYSDFWHRTEFTAPVVAHGQTTWLNFDGINWKADVYLNGEKLGRIEGGFMRGQFDVTGKLKPGQANALAVKVEKNATPGACKQKTWENPSRNGGALGRDNPTYHASIGWDWIPTIRGRNSGIWGDVYLSVTGSVTVENPLVVSTLPLPDTSHADVKIEVELWNHSAKPVTGTLKGTFGAVKFAQHVDLAASERKAIRLDTTTHPELRIDKPELWWPAGYGEPHLYDVELNFEGRDHKVTDSKKFKAGIRQMTFSEEGGKLRLWINGRRFVARGGNWGFGESMLRYRAREYDAALRYHREMNFTMVRNWVGQIGDKAFWEACDRHGIVVWQDFWLANPWDGPIPDDNALFLKNARDYILRIRSHASIGLYCGRNEGYPPPVLDAGIRKLLAELHPDIHYIGSSADDVVSGHGPYNALPTAVYFDMADSRMHSEIGMPNIPPIESVRAMMPEKAIWPQGLDWGLHDFSQTGAQGGSSFLRIIEDSYGGAQSGEQWVELAQFVNYEGHRAMFEAQSKYRMGVLLWMSHPCWPSFVWQTYDYYFEPTAAYFGAKKGSEPLHIQWNRTTGKIEVVNYSGGSQSGLTAQAEIVNLDGAQKWSKTASLSSAEDSTETPIEIPAIDGLTSVHFLRLSLTQSGKEVSSNFYLRAINEGDYRAIRQLAKAQVRATTKTVQQGEVWTLTTELENTSQIPALMVRLKAVRERSGDRILPAIYSDNYIALMPGEKHTVTIELKHADTRGEAAKVVVSGFNVVEA</sequence>
<feature type="domain" description="F5/8 type C" evidence="5">
    <location>
        <begin position="300"/>
        <end position="398"/>
    </location>
</feature>
<reference evidence="6 7" key="1">
    <citation type="journal article" date="2016" name="Int. J. Syst. Evol. Microbiol.">
        <title>Acidipila dinghuensis sp. nov., an acidobacterium isolated from forest soil.</title>
        <authorList>
            <person name="Jiang Y.W."/>
            <person name="Wang J."/>
            <person name="Chen M.H."/>
            <person name="Lv Y.Y."/>
            <person name="Qiu L.H."/>
        </authorList>
    </citation>
    <scope>NUCLEOTIDE SEQUENCE [LARGE SCALE GENOMIC DNA]</scope>
    <source>
        <strain evidence="6 7">DHOF10</strain>
    </source>
</reference>
<protein>
    <submittedName>
        <fullName evidence="6">Beta-glycosidase</fullName>
    </submittedName>
</protein>
<accession>A0A4Q1SB84</accession>
<dbReference type="Pfam" id="PF00703">
    <property type="entry name" value="Glyco_hydro_2"/>
    <property type="match status" value="1"/>
</dbReference>
<dbReference type="Pfam" id="PF18368">
    <property type="entry name" value="Ig_GlcNase"/>
    <property type="match status" value="1"/>
</dbReference>
<feature type="compositionally biased region" description="Basic and acidic residues" evidence="4">
    <location>
        <begin position="8"/>
        <end position="18"/>
    </location>
</feature>
<dbReference type="InterPro" id="IPR008979">
    <property type="entry name" value="Galactose-bd-like_sf"/>
</dbReference>
<dbReference type="SUPFAM" id="SSF51445">
    <property type="entry name" value="(Trans)glycosidases"/>
    <property type="match status" value="1"/>
</dbReference>
<dbReference type="SUPFAM" id="SSF49303">
    <property type="entry name" value="beta-Galactosidase/glucuronidase domain"/>
    <property type="match status" value="3"/>
</dbReference>
<evidence type="ECO:0000256" key="4">
    <source>
        <dbReference type="SAM" id="MobiDB-lite"/>
    </source>
</evidence>
<dbReference type="InterPro" id="IPR043534">
    <property type="entry name" value="EBDG/EBM"/>
</dbReference>
<proteinExistence type="inferred from homology"/>
<dbReference type="PANTHER" id="PTHR43536">
    <property type="entry name" value="MANNOSYLGLYCOPROTEIN ENDO-BETA-MANNOSIDASE"/>
    <property type="match status" value="1"/>
</dbReference>
<dbReference type="InterPro" id="IPR017853">
    <property type="entry name" value="GH"/>
</dbReference>
<dbReference type="InterPro" id="IPR000421">
    <property type="entry name" value="FA58C"/>
</dbReference>
<dbReference type="PANTHER" id="PTHR43536:SF1">
    <property type="entry name" value="MANNOSYLGLYCOPROTEIN ENDO-BETA-MANNOSIDASE"/>
    <property type="match status" value="1"/>
</dbReference>
<dbReference type="InterPro" id="IPR036156">
    <property type="entry name" value="Beta-gal/glucu_dom_sf"/>
</dbReference>
<evidence type="ECO:0000313" key="6">
    <source>
        <dbReference type="EMBL" id="RXS94391.1"/>
    </source>
</evidence>
<dbReference type="PROSITE" id="PS51318">
    <property type="entry name" value="TAT"/>
    <property type="match status" value="1"/>
</dbReference>
<dbReference type="PROSITE" id="PS50022">
    <property type="entry name" value="FA58C_3"/>
    <property type="match status" value="1"/>
</dbReference>
<dbReference type="SUPFAM" id="SSF49785">
    <property type="entry name" value="Galactose-binding domain-like"/>
    <property type="match status" value="2"/>
</dbReference>
<dbReference type="Gene3D" id="3.20.20.80">
    <property type="entry name" value="Glycosidases"/>
    <property type="match status" value="1"/>
</dbReference>
<dbReference type="InterPro" id="IPR041351">
    <property type="entry name" value="Ig_GlcNase"/>
</dbReference>
<dbReference type="Gene3D" id="2.60.120.260">
    <property type="entry name" value="Galactose-binding domain-like"/>
    <property type="match status" value="3"/>
</dbReference>
<keyword evidence="7" id="KW-1185">Reference proteome</keyword>
<dbReference type="Pfam" id="PF22666">
    <property type="entry name" value="Glyco_hydro_2_N2"/>
    <property type="match status" value="1"/>
</dbReference>
<dbReference type="EMBL" id="SDMK01000003">
    <property type="protein sequence ID" value="RXS94391.1"/>
    <property type="molecule type" value="Genomic_DNA"/>
</dbReference>
<gene>
    <name evidence="6" type="ORF">ESZ00_15040</name>
</gene>
<dbReference type="OrthoDB" id="9801077at2"/>
<keyword evidence="2" id="KW-0378">Hydrolase</keyword>